<dbReference type="EnsemblPlants" id="PGSC0003DMT400006215">
    <property type="protein sequence ID" value="PGSC0003DMT400006215"/>
    <property type="gene ID" value="PGSC0003DMG400002417"/>
</dbReference>
<proteinExistence type="predicted"/>
<feature type="compositionally biased region" description="Polar residues" evidence="1">
    <location>
        <begin position="42"/>
        <end position="66"/>
    </location>
</feature>
<dbReference type="PaxDb" id="4113-PGSC0003DMT400006214"/>
<protein>
    <submittedName>
        <fullName evidence="2">Uncharacterized protein</fullName>
    </submittedName>
</protein>
<feature type="region of interest" description="Disordered" evidence="1">
    <location>
        <begin position="42"/>
        <end position="104"/>
    </location>
</feature>
<dbReference type="Proteomes" id="UP000011115">
    <property type="component" value="Unassembled WGS sequence"/>
</dbReference>
<dbReference type="KEGG" id="sot:102606152"/>
<evidence type="ECO:0000313" key="3">
    <source>
        <dbReference type="Proteomes" id="UP000011115"/>
    </source>
</evidence>
<dbReference type="Gramene" id="PGSC0003DMT400006214">
    <property type="protein sequence ID" value="PGSC0003DMT400006214"/>
    <property type="gene ID" value="PGSC0003DMG400002417"/>
</dbReference>
<dbReference type="ExpressionAtlas" id="M0ZQZ7">
    <property type="expression patterns" value="baseline"/>
</dbReference>
<dbReference type="EnsemblPlants" id="PGSC0003DMT400006214">
    <property type="protein sequence ID" value="PGSC0003DMT400006214"/>
    <property type="gene ID" value="PGSC0003DMG400002417"/>
</dbReference>
<dbReference type="HOGENOM" id="CLU_2254919_0_0_1"/>
<dbReference type="Gramene" id="PGSC0003DMT400006215">
    <property type="protein sequence ID" value="PGSC0003DMT400006215"/>
    <property type="gene ID" value="PGSC0003DMG400002417"/>
</dbReference>
<sequence length="104" mass="11668">MRKQTEKFQLQCEAKFLNLTRPEFCKLMAPGGCVFKQTTLTGETSQDTQSLDESNNHTPAVNTNDSTRIRNGRGKTRGKGLEKMKKAQGRKMKIEIPVGKGRPN</sequence>
<reference evidence="3" key="1">
    <citation type="journal article" date="2011" name="Nature">
        <title>Genome sequence and analysis of the tuber crop potato.</title>
        <authorList>
            <consortium name="The Potato Genome Sequencing Consortium"/>
        </authorList>
    </citation>
    <scope>NUCLEOTIDE SEQUENCE [LARGE SCALE GENOMIC DNA]</scope>
    <source>
        <strain evidence="3">cv. DM1-3 516 R44</strain>
    </source>
</reference>
<gene>
    <name evidence="2" type="primary">LOC102606152</name>
</gene>
<accession>M0ZQZ7</accession>
<keyword evidence="3" id="KW-1185">Reference proteome</keyword>
<dbReference type="RefSeq" id="XP_015170422.1">
    <property type="nucleotide sequence ID" value="XM_015314936.1"/>
</dbReference>
<name>M0ZQZ7_SOLTU</name>
<reference evidence="2" key="2">
    <citation type="submission" date="2015-06" db="UniProtKB">
        <authorList>
            <consortium name="EnsemblPlants"/>
        </authorList>
    </citation>
    <scope>IDENTIFICATION</scope>
    <source>
        <strain evidence="2">DM1-3 516 R44</strain>
    </source>
</reference>
<organism evidence="2 3">
    <name type="scientific">Solanum tuberosum</name>
    <name type="common">Potato</name>
    <dbReference type="NCBI Taxonomy" id="4113"/>
    <lineage>
        <taxon>Eukaryota</taxon>
        <taxon>Viridiplantae</taxon>
        <taxon>Streptophyta</taxon>
        <taxon>Embryophyta</taxon>
        <taxon>Tracheophyta</taxon>
        <taxon>Spermatophyta</taxon>
        <taxon>Magnoliopsida</taxon>
        <taxon>eudicotyledons</taxon>
        <taxon>Gunneridae</taxon>
        <taxon>Pentapetalae</taxon>
        <taxon>asterids</taxon>
        <taxon>lamiids</taxon>
        <taxon>Solanales</taxon>
        <taxon>Solanaceae</taxon>
        <taxon>Solanoideae</taxon>
        <taxon>Solaneae</taxon>
        <taxon>Solanum</taxon>
    </lineage>
</organism>
<dbReference type="AlphaFoldDB" id="M0ZQZ7"/>
<dbReference type="OrthoDB" id="10325428at2759"/>
<evidence type="ECO:0000256" key="1">
    <source>
        <dbReference type="SAM" id="MobiDB-lite"/>
    </source>
</evidence>
<dbReference type="GeneID" id="102606152"/>
<evidence type="ECO:0000313" key="2">
    <source>
        <dbReference type="EnsemblPlants" id="PGSC0003DMT400006214"/>
    </source>
</evidence>